<dbReference type="PROSITE" id="PS50075">
    <property type="entry name" value="CARRIER"/>
    <property type="match status" value="1"/>
</dbReference>
<gene>
    <name evidence="4" type="ORF">G7Y89_g14793</name>
</gene>
<dbReference type="GO" id="GO:0031177">
    <property type="term" value="F:phosphopantetheine binding"/>
    <property type="evidence" value="ECO:0007669"/>
    <property type="project" value="InterPro"/>
</dbReference>
<proteinExistence type="predicted"/>
<dbReference type="EMBL" id="JAAMPI010002055">
    <property type="protein sequence ID" value="KAF4619055.1"/>
    <property type="molecule type" value="Genomic_DNA"/>
</dbReference>
<evidence type="ECO:0000313" key="5">
    <source>
        <dbReference type="Proteomes" id="UP000566819"/>
    </source>
</evidence>
<dbReference type="InterPro" id="IPR036736">
    <property type="entry name" value="ACP-like_sf"/>
</dbReference>
<dbReference type="SUPFAM" id="SSF47336">
    <property type="entry name" value="ACP-like"/>
    <property type="match status" value="1"/>
</dbReference>
<evidence type="ECO:0000259" key="3">
    <source>
        <dbReference type="PROSITE" id="PS50075"/>
    </source>
</evidence>
<dbReference type="InterPro" id="IPR020806">
    <property type="entry name" value="PKS_PP-bd"/>
</dbReference>
<dbReference type="Proteomes" id="UP000566819">
    <property type="component" value="Unassembled WGS sequence"/>
</dbReference>
<dbReference type="SUPFAM" id="SSF51735">
    <property type="entry name" value="NAD(P)-binding Rossmann-fold domains"/>
    <property type="match status" value="1"/>
</dbReference>
<feature type="domain" description="Carrier" evidence="3">
    <location>
        <begin position="233"/>
        <end position="311"/>
    </location>
</feature>
<dbReference type="GO" id="GO:0006633">
    <property type="term" value="P:fatty acid biosynthetic process"/>
    <property type="evidence" value="ECO:0007669"/>
    <property type="project" value="TreeGrafter"/>
</dbReference>
<dbReference type="PANTHER" id="PTHR43775">
    <property type="entry name" value="FATTY ACID SYNTHASE"/>
    <property type="match status" value="1"/>
</dbReference>
<dbReference type="OrthoDB" id="329835at2759"/>
<dbReference type="Gene3D" id="1.10.1200.10">
    <property type="entry name" value="ACP-like"/>
    <property type="match status" value="1"/>
</dbReference>
<dbReference type="GO" id="GO:0004312">
    <property type="term" value="F:fatty acid synthase activity"/>
    <property type="evidence" value="ECO:0007669"/>
    <property type="project" value="TreeGrafter"/>
</dbReference>
<dbReference type="SMART" id="SM00822">
    <property type="entry name" value="PKS_KR"/>
    <property type="match status" value="1"/>
</dbReference>
<dbReference type="GO" id="GO:0044550">
    <property type="term" value="P:secondary metabolite biosynthetic process"/>
    <property type="evidence" value="ECO:0007669"/>
    <property type="project" value="TreeGrafter"/>
</dbReference>
<dbReference type="AlphaFoldDB" id="A0A8H4QWY9"/>
<sequence length="320" mass="35085">MGLHEALFSSMTSKAWQTAIQPKWTGTWNLHNALEEKTLDFFLLMSSMSGSVGTATESNYCAANAFLDAFASWRRSQGKPAVSIGLGMISEVGYLHENPEVEALLLRRGIQPLNEDEFLQVVDMSLAGTAIGNNESDAYHERHSSEESHILTGLEPLGFQKLIAQGFDVSLEVVQDPRASILLASIAAEMEAQNTASQRHATDLYGLADAAPWLQQVPANIVSAFVSEIEALSVQDAVLRLTKKRFSNLILMPADQIDGHKPLSQFGVDSMIAAEFRTWFWGTFKVDIPFLDLLSPQKNLNSLAEFVALKLDGPSKSRAS</sequence>
<dbReference type="InterPro" id="IPR036291">
    <property type="entry name" value="NAD(P)-bd_dom_sf"/>
</dbReference>
<evidence type="ECO:0000256" key="2">
    <source>
        <dbReference type="ARBA" id="ARBA00022553"/>
    </source>
</evidence>
<evidence type="ECO:0000313" key="4">
    <source>
        <dbReference type="EMBL" id="KAF4619055.1"/>
    </source>
</evidence>
<dbReference type="PANTHER" id="PTHR43775:SF50">
    <property type="entry name" value="HIGHLY REDUCING POLYKETIDE SYNTHASE SRDA"/>
    <property type="match status" value="1"/>
</dbReference>
<organism evidence="4 5">
    <name type="scientific">Cudoniella acicularis</name>
    <dbReference type="NCBI Taxonomy" id="354080"/>
    <lineage>
        <taxon>Eukaryota</taxon>
        <taxon>Fungi</taxon>
        <taxon>Dikarya</taxon>
        <taxon>Ascomycota</taxon>
        <taxon>Pezizomycotina</taxon>
        <taxon>Leotiomycetes</taxon>
        <taxon>Helotiales</taxon>
        <taxon>Tricladiaceae</taxon>
        <taxon>Cudoniella</taxon>
    </lineage>
</organism>
<dbReference type="InterPro" id="IPR050091">
    <property type="entry name" value="PKS_NRPS_Biosynth_Enz"/>
</dbReference>
<dbReference type="InterPro" id="IPR009081">
    <property type="entry name" value="PP-bd_ACP"/>
</dbReference>
<dbReference type="InterPro" id="IPR057326">
    <property type="entry name" value="KR_dom"/>
</dbReference>
<dbReference type="SMART" id="SM00823">
    <property type="entry name" value="PKS_PP"/>
    <property type="match status" value="1"/>
</dbReference>
<keyword evidence="1" id="KW-0596">Phosphopantetheine</keyword>
<dbReference type="InterPro" id="IPR013968">
    <property type="entry name" value="PKS_KR"/>
</dbReference>
<evidence type="ECO:0000256" key="1">
    <source>
        <dbReference type="ARBA" id="ARBA00022450"/>
    </source>
</evidence>
<comment type="caution">
    <text evidence="4">The sequence shown here is derived from an EMBL/GenBank/DDBJ whole genome shotgun (WGS) entry which is preliminary data.</text>
</comment>
<protein>
    <recommendedName>
        <fullName evidence="3">Carrier domain-containing protein</fullName>
    </recommendedName>
</protein>
<dbReference type="Pfam" id="PF08659">
    <property type="entry name" value="KR"/>
    <property type="match status" value="1"/>
</dbReference>
<dbReference type="Pfam" id="PF00550">
    <property type="entry name" value="PP-binding"/>
    <property type="match status" value="1"/>
</dbReference>
<accession>A0A8H4QWY9</accession>
<keyword evidence="2" id="KW-0597">Phosphoprotein</keyword>
<keyword evidence="5" id="KW-1185">Reference proteome</keyword>
<reference evidence="4 5" key="1">
    <citation type="submission" date="2020-03" db="EMBL/GenBank/DDBJ databases">
        <title>Draft Genome Sequence of Cudoniella acicularis.</title>
        <authorList>
            <person name="Buettner E."/>
            <person name="Kellner H."/>
        </authorList>
    </citation>
    <scope>NUCLEOTIDE SEQUENCE [LARGE SCALE GENOMIC DNA]</scope>
    <source>
        <strain evidence="4 5">DSM 108380</strain>
    </source>
</reference>
<dbReference type="Gene3D" id="3.40.50.720">
    <property type="entry name" value="NAD(P)-binding Rossmann-like Domain"/>
    <property type="match status" value="1"/>
</dbReference>
<name>A0A8H4QWY9_9HELO</name>